<organism evidence="1 2">
    <name type="scientific">Deinococcus multiflagellatus</name>
    <dbReference type="NCBI Taxonomy" id="1656887"/>
    <lineage>
        <taxon>Bacteria</taxon>
        <taxon>Thermotogati</taxon>
        <taxon>Deinococcota</taxon>
        <taxon>Deinococci</taxon>
        <taxon>Deinococcales</taxon>
        <taxon>Deinococcaceae</taxon>
        <taxon>Deinococcus</taxon>
    </lineage>
</organism>
<sequence>MTAAWPVPRGHKRRPGRWYGDEAECRAFFAAVVAQQGPDALARIWHDGPRSPGSGHTRWFAPQLPMHVTGEREGRWHAYLVPAAAALLALDQGLIRCRGAQHV</sequence>
<comment type="caution">
    <text evidence="1">The sequence shown here is derived from an EMBL/GenBank/DDBJ whole genome shotgun (WGS) entry which is preliminary data.</text>
</comment>
<proteinExistence type="predicted"/>
<dbReference type="RefSeq" id="WP_380059366.1">
    <property type="nucleotide sequence ID" value="NZ_JBHSWB010000004.1"/>
</dbReference>
<dbReference type="Proteomes" id="UP001596317">
    <property type="component" value="Unassembled WGS sequence"/>
</dbReference>
<keyword evidence="2" id="KW-1185">Reference proteome</keyword>
<reference evidence="2" key="1">
    <citation type="journal article" date="2019" name="Int. J. Syst. Evol. Microbiol.">
        <title>The Global Catalogue of Microorganisms (GCM) 10K type strain sequencing project: providing services to taxonomists for standard genome sequencing and annotation.</title>
        <authorList>
            <consortium name="The Broad Institute Genomics Platform"/>
            <consortium name="The Broad Institute Genome Sequencing Center for Infectious Disease"/>
            <person name="Wu L."/>
            <person name="Ma J."/>
        </authorList>
    </citation>
    <scope>NUCLEOTIDE SEQUENCE [LARGE SCALE GENOMIC DNA]</scope>
    <source>
        <strain evidence="2">CCUG 63830</strain>
    </source>
</reference>
<name>A0ABW1ZTX9_9DEIO</name>
<gene>
    <name evidence="1" type="ORF">ACFP90_27800</name>
</gene>
<accession>A0ABW1ZTX9</accession>
<dbReference type="EMBL" id="JBHSWB010000004">
    <property type="protein sequence ID" value="MFC6663801.1"/>
    <property type="molecule type" value="Genomic_DNA"/>
</dbReference>
<evidence type="ECO:0000313" key="1">
    <source>
        <dbReference type="EMBL" id="MFC6663801.1"/>
    </source>
</evidence>
<protein>
    <submittedName>
        <fullName evidence="1">Uncharacterized protein</fullName>
    </submittedName>
</protein>
<evidence type="ECO:0000313" key="2">
    <source>
        <dbReference type="Proteomes" id="UP001596317"/>
    </source>
</evidence>